<dbReference type="GO" id="GO:0012505">
    <property type="term" value="C:endomembrane system"/>
    <property type="evidence" value="ECO:0007669"/>
    <property type="project" value="UniProtKB-SubCell"/>
</dbReference>
<feature type="transmembrane region" description="Helical" evidence="16">
    <location>
        <begin position="139"/>
        <end position="160"/>
    </location>
</feature>
<accession>A0AAE5BUP8</accession>
<dbReference type="InterPro" id="IPR000462">
    <property type="entry name" value="CDP-OH_P_trans"/>
</dbReference>
<evidence type="ECO:0000256" key="5">
    <source>
        <dbReference type="ARBA" id="ARBA00017171"/>
    </source>
</evidence>
<feature type="transmembrane region" description="Helical" evidence="16">
    <location>
        <begin position="14"/>
        <end position="33"/>
    </location>
</feature>
<keyword evidence="6" id="KW-0444">Lipid biosynthesis</keyword>
<dbReference type="EC" id="2.7.8.8" evidence="4"/>
<keyword evidence="8 16" id="KW-0812">Transmembrane</keyword>
<keyword evidence="11 16" id="KW-0472">Membrane</keyword>
<dbReference type="PANTHER" id="PTHR14269:SF61">
    <property type="entry name" value="CDP-DIACYLGLYCEROL--SERINE O-PHOSPHATIDYLTRANSFERASE"/>
    <property type="match status" value="1"/>
</dbReference>
<evidence type="ECO:0000256" key="6">
    <source>
        <dbReference type="ARBA" id="ARBA00022516"/>
    </source>
</evidence>
<evidence type="ECO:0000313" key="17">
    <source>
        <dbReference type="EMBL" id="NBZ87019.1"/>
    </source>
</evidence>
<keyword evidence="12" id="KW-0594">Phospholipid biosynthesis</keyword>
<comment type="similarity">
    <text evidence="3 15">Belongs to the CDP-alcohol phosphatidyltransferase class-I family.</text>
</comment>
<comment type="subcellular location">
    <subcellularLocation>
        <location evidence="2">Endomembrane system</location>
        <topology evidence="2">Multi-pass membrane protein</topology>
    </subcellularLocation>
</comment>
<dbReference type="InterPro" id="IPR043130">
    <property type="entry name" value="CDP-OH_PTrfase_TM_dom"/>
</dbReference>
<comment type="caution">
    <text evidence="17">The sequence shown here is derived from an EMBL/GenBank/DDBJ whole genome shotgun (WGS) entry which is preliminary data.</text>
</comment>
<evidence type="ECO:0000256" key="8">
    <source>
        <dbReference type="ARBA" id="ARBA00022692"/>
    </source>
</evidence>
<dbReference type="PANTHER" id="PTHR14269">
    <property type="entry name" value="CDP-DIACYLGLYCEROL--GLYCEROL-3-PHOSPHATE 3-PHOSPHATIDYLTRANSFERASE-RELATED"/>
    <property type="match status" value="1"/>
</dbReference>
<evidence type="ECO:0000256" key="3">
    <source>
        <dbReference type="ARBA" id="ARBA00010441"/>
    </source>
</evidence>
<organism evidence="17 18">
    <name type="scientific">Stagnihabitans tardus</name>
    <dbReference type="NCBI Taxonomy" id="2699202"/>
    <lineage>
        <taxon>Bacteria</taxon>
        <taxon>Pseudomonadati</taxon>
        <taxon>Pseudomonadota</taxon>
        <taxon>Alphaproteobacteria</taxon>
        <taxon>Rhodobacterales</taxon>
        <taxon>Paracoccaceae</taxon>
        <taxon>Stagnihabitans</taxon>
    </lineage>
</organism>
<evidence type="ECO:0000256" key="2">
    <source>
        <dbReference type="ARBA" id="ARBA00004127"/>
    </source>
</evidence>
<feature type="transmembrane region" description="Helical" evidence="16">
    <location>
        <begin position="39"/>
        <end position="55"/>
    </location>
</feature>
<dbReference type="GO" id="GO:0008654">
    <property type="term" value="P:phospholipid biosynthetic process"/>
    <property type="evidence" value="ECO:0007669"/>
    <property type="project" value="UniProtKB-KW"/>
</dbReference>
<evidence type="ECO:0000256" key="13">
    <source>
        <dbReference type="ARBA" id="ARBA00023264"/>
    </source>
</evidence>
<evidence type="ECO:0000256" key="16">
    <source>
        <dbReference type="SAM" id="Phobius"/>
    </source>
</evidence>
<reference evidence="17" key="1">
    <citation type="submission" date="2020-01" db="EMBL/GenBank/DDBJ databases">
        <authorList>
            <person name="Chen W.-M."/>
        </authorList>
    </citation>
    <scope>NUCLEOTIDE SEQUENCE</scope>
    <source>
        <strain evidence="17">CYK-10</strain>
    </source>
</reference>
<evidence type="ECO:0000256" key="14">
    <source>
        <dbReference type="ARBA" id="ARBA00032361"/>
    </source>
</evidence>
<keyword evidence="13" id="KW-1208">Phospholipid metabolism</keyword>
<sequence>MPDQRPRELHLTQLLPNLMTISAMCSGLTGIRFAVNGQFSWAVAMILLAAVLDGLDGRVARLLKSESEMGAELDSFVDFVNFGVATGLVVYLWGLAGQQSGGWIATLIYASCCMLRLARFNIGNRVEKAEGETSATFTGVPAPAGAMLALLPLYAAFIWPEAKLPPFALMLWLLLVGGLMISRIPTPSFKSVTVLAENVRFVVIGFVAMVAALLTFPWQTMLLIDIAYIVVILQSLWQFRKNRRGLRGL</sequence>
<dbReference type="PROSITE" id="PS00379">
    <property type="entry name" value="CDP_ALCOHOL_P_TRANSF"/>
    <property type="match status" value="1"/>
</dbReference>
<evidence type="ECO:0000256" key="4">
    <source>
        <dbReference type="ARBA" id="ARBA00013174"/>
    </source>
</evidence>
<evidence type="ECO:0000256" key="11">
    <source>
        <dbReference type="ARBA" id="ARBA00023136"/>
    </source>
</evidence>
<evidence type="ECO:0000256" key="15">
    <source>
        <dbReference type="RuleBase" id="RU003750"/>
    </source>
</evidence>
<evidence type="ECO:0000256" key="7">
    <source>
        <dbReference type="ARBA" id="ARBA00022679"/>
    </source>
</evidence>
<dbReference type="GO" id="GO:0016020">
    <property type="term" value="C:membrane"/>
    <property type="evidence" value="ECO:0007669"/>
    <property type="project" value="InterPro"/>
</dbReference>
<feature type="transmembrane region" description="Helical" evidence="16">
    <location>
        <begin position="76"/>
        <end position="94"/>
    </location>
</feature>
<evidence type="ECO:0000256" key="1">
    <source>
        <dbReference type="ARBA" id="ARBA00000287"/>
    </source>
</evidence>
<dbReference type="InterPro" id="IPR004533">
    <property type="entry name" value="CDP-diaglyc--ser_O-PTrfase"/>
</dbReference>
<feature type="transmembrane region" description="Helical" evidence="16">
    <location>
        <begin position="166"/>
        <end position="186"/>
    </location>
</feature>
<feature type="transmembrane region" description="Helical" evidence="16">
    <location>
        <begin position="198"/>
        <end position="216"/>
    </location>
</feature>
<dbReference type="Pfam" id="PF01066">
    <property type="entry name" value="CDP-OH_P_transf"/>
    <property type="match status" value="1"/>
</dbReference>
<feature type="transmembrane region" description="Helical" evidence="16">
    <location>
        <begin position="100"/>
        <end position="118"/>
    </location>
</feature>
<feature type="transmembrane region" description="Helical" evidence="16">
    <location>
        <begin position="222"/>
        <end position="239"/>
    </location>
</feature>
<keyword evidence="9 16" id="KW-1133">Transmembrane helix</keyword>
<dbReference type="NCBIfam" id="TIGR00473">
    <property type="entry name" value="pssA"/>
    <property type="match status" value="1"/>
</dbReference>
<evidence type="ECO:0000256" key="9">
    <source>
        <dbReference type="ARBA" id="ARBA00022989"/>
    </source>
</evidence>
<comment type="catalytic activity">
    <reaction evidence="1">
        <text>a CDP-1,2-diacyl-sn-glycerol + L-serine = a 1,2-diacyl-sn-glycero-3-phospho-L-serine + CMP + H(+)</text>
        <dbReference type="Rhea" id="RHEA:16913"/>
        <dbReference type="ChEBI" id="CHEBI:15378"/>
        <dbReference type="ChEBI" id="CHEBI:33384"/>
        <dbReference type="ChEBI" id="CHEBI:57262"/>
        <dbReference type="ChEBI" id="CHEBI:58332"/>
        <dbReference type="ChEBI" id="CHEBI:60377"/>
        <dbReference type="EC" id="2.7.8.8"/>
    </reaction>
</comment>
<dbReference type="RefSeq" id="WP_168773827.1">
    <property type="nucleotide sequence ID" value="NZ_JAABNR010000004.1"/>
</dbReference>
<dbReference type="Proteomes" id="UP001193501">
    <property type="component" value="Unassembled WGS sequence"/>
</dbReference>
<dbReference type="EMBL" id="JAABNR010000004">
    <property type="protein sequence ID" value="NBZ87019.1"/>
    <property type="molecule type" value="Genomic_DNA"/>
</dbReference>
<gene>
    <name evidence="17" type="primary">pssA</name>
    <name evidence="17" type="ORF">GV832_05450</name>
</gene>
<dbReference type="InterPro" id="IPR048254">
    <property type="entry name" value="CDP_ALCOHOL_P_TRANSF_CS"/>
</dbReference>
<dbReference type="InterPro" id="IPR050324">
    <property type="entry name" value="CDP-alcohol_PTase-I"/>
</dbReference>
<evidence type="ECO:0000256" key="10">
    <source>
        <dbReference type="ARBA" id="ARBA00023098"/>
    </source>
</evidence>
<keyword evidence="18" id="KW-1185">Reference proteome</keyword>
<keyword evidence="7 15" id="KW-0808">Transferase</keyword>
<dbReference type="GO" id="GO:0003882">
    <property type="term" value="F:CDP-diacylglycerol-serine O-phosphatidyltransferase activity"/>
    <property type="evidence" value="ECO:0007669"/>
    <property type="project" value="UniProtKB-EC"/>
</dbReference>
<evidence type="ECO:0000256" key="12">
    <source>
        <dbReference type="ARBA" id="ARBA00023209"/>
    </source>
</evidence>
<protein>
    <recommendedName>
        <fullName evidence="5">CDP-diacylglycerol--serine O-phosphatidyltransferase</fullName>
        <ecNumber evidence="4">2.7.8.8</ecNumber>
    </recommendedName>
    <alternativeName>
        <fullName evidence="14">Phosphatidylserine synthase</fullName>
    </alternativeName>
</protein>
<dbReference type="AlphaFoldDB" id="A0AAE5BUP8"/>
<keyword evidence="10" id="KW-0443">Lipid metabolism</keyword>
<evidence type="ECO:0000313" key="18">
    <source>
        <dbReference type="Proteomes" id="UP001193501"/>
    </source>
</evidence>
<dbReference type="Gene3D" id="1.20.120.1760">
    <property type="match status" value="1"/>
</dbReference>
<proteinExistence type="inferred from homology"/>
<name>A0AAE5BUP8_9RHOB</name>